<dbReference type="Proteomes" id="UP001431783">
    <property type="component" value="Unassembled WGS sequence"/>
</dbReference>
<feature type="chain" id="PRO_5043901143" evidence="1">
    <location>
        <begin position="25"/>
        <end position="168"/>
    </location>
</feature>
<evidence type="ECO:0000256" key="1">
    <source>
        <dbReference type="SAM" id="SignalP"/>
    </source>
</evidence>
<keyword evidence="3" id="KW-1185">Reference proteome</keyword>
<dbReference type="EMBL" id="JARQZJ010000125">
    <property type="protein sequence ID" value="KAK9890273.1"/>
    <property type="molecule type" value="Genomic_DNA"/>
</dbReference>
<accession>A0AAW1V5F1</accession>
<reference evidence="2 3" key="1">
    <citation type="submission" date="2023-03" db="EMBL/GenBank/DDBJ databases">
        <title>Genome insight into feeding habits of ladybird beetles.</title>
        <authorList>
            <person name="Li H.-S."/>
            <person name="Huang Y.-H."/>
            <person name="Pang H."/>
        </authorList>
    </citation>
    <scope>NUCLEOTIDE SEQUENCE [LARGE SCALE GENOMIC DNA]</scope>
    <source>
        <strain evidence="2">SYSU_2023b</strain>
        <tissue evidence="2">Whole body</tissue>
    </source>
</reference>
<protein>
    <submittedName>
        <fullName evidence="2">Uncharacterized protein</fullName>
    </submittedName>
</protein>
<name>A0AAW1V5F1_9CUCU</name>
<organism evidence="2 3">
    <name type="scientific">Henosepilachna vigintioctopunctata</name>
    <dbReference type="NCBI Taxonomy" id="420089"/>
    <lineage>
        <taxon>Eukaryota</taxon>
        <taxon>Metazoa</taxon>
        <taxon>Ecdysozoa</taxon>
        <taxon>Arthropoda</taxon>
        <taxon>Hexapoda</taxon>
        <taxon>Insecta</taxon>
        <taxon>Pterygota</taxon>
        <taxon>Neoptera</taxon>
        <taxon>Endopterygota</taxon>
        <taxon>Coleoptera</taxon>
        <taxon>Polyphaga</taxon>
        <taxon>Cucujiformia</taxon>
        <taxon>Coccinelloidea</taxon>
        <taxon>Coccinellidae</taxon>
        <taxon>Epilachninae</taxon>
        <taxon>Epilachnini</taxon>
        <taxon>Henosepilachna</taxon>
    </lineage>
</organism>
<proteinExistence type="predicted"/>
<dbReference type="AlphaFoldDB" id="A0AAW1V5F1"/>
<comment type="caution">
    <text evidence="2">The sequence shown here is derived from an EMBL/GenBank/DDBJ whole genome shotgun (WGS) entry which is preliminary data.</text>
</comment>
<evidence type="ECO:0000313" key="3">
    <source>
        <dbReference type="Proteomes" id="UP001431783"/>
    </source>
</evidence>
<gene>
    <name evidence="2" type="ORF">WA026_010381</name>
</gene>
<keyword evidence="1" id="KW-0732">Signal</keyword>
<feature type="signal peptide" evidence="1">
    <location>
        <begin position="1"/>
        <end position="24"/>
    </location>
</feature>
<sequence>MNAIYVTVSIPLLLVLAGFNNAHGLTTFGKSSNNQQNAQLQPLALPRSCRTQANCTVIKGTTCLGGYCLCGDNTNPVNGACKTQIRGPRHLCITDTDCVDNADCLPPKDKQNKPDPNGDKVCTCQEGFVESGSQCSATTRLLAIPGMILISLIQLYRNIQSNSLKTAL</sequence>
<evidence type="ECO:0000313" key="2">
    <source>
        <dbReference type="EMBL" id="KAK9890273.1"/>
    </source>
</evidence>